<dbReference type="STRING" id="989403.SAMN05421798_102180"/>
<dbReference type="Proteomes" id="UP000076577">
    <property type="component" value="Unassembled WGS sequence"/>
</dbReference>
<dbReference type="RefSeq" id="WP_068001362.1">
    <property type="nucleotide sequence ID" value="NZ_FOFM01000002.1"/>
</dbReference>
<dbReference type="PATRIC" id="fig|989403.3.peg.410"/>
<evidence type="ECO:0000313" key="3">
    <source>
        <dbReference type="Proteomes" id="UP000076577"/>
    </source>
</evidence>
<comment type="caution">
    <text evidence="2">The sequence shown here is derived from an EMBL/GenBank/DDBJ whole genome shotgun (WGS) entry which is preliminary data.</text>
</comment>
<feature type="domain" description="SnoaL-like" evidence="1">
    <location>
        <begin position="14"/>
        <end position="84"/>
    </location>
</feature>
<reference evidence="2 3" key="1">
    <citation type="journal article" date="2016" name="Front. Microbiol.">
        <title>Comparative Genomic Analysis Reveals a Diverse Repertoire of Genes Involved in Prokaryote-Eukaryote Interactions within the Pseudovibrio Genus.</title>
        <authorList>
            <person name="Romano S."/>
            <person name="Fernandez-Guerra A."/>
            <person name="Reen F.J."/>
            <person name="Glockner F.O."/>
            <person name="Crowley S.P."/>
            <person name="O'Sullivan O."/>
            <person name="Cotter P.D."/>
            <person name="Adams C."/>
            <person name="Dobson A.D."/>
            <person name="O'Gara F."/>
        </authorList>
    </citation>
    <scope>NUCLEOTIDE SEQUENCE [LARGE SCALE GENOMIC DNA]</scope>
    <source>
        <strain evidence="2 3">Ad2</strain>
    </source>
</reference>
<dbReference type="Pfam" id="PF12680">
    <property type="entry name" value="SnoaL_2"/>
    <property type="match status" value="1"/>
</dbReference>
<name>A0A161XIF0_9HYPH</name>
<evidence type="ECO:0000259" key="1">
    <source>
        <dbReference type="Pfam" id="PF12680"/>
    </source>
</evidence>
<organism evidence="2 3">
    <name type="scientific">Pseudovibrio axinellae</name>
    <dbReference type="NCBI Taxonomy" id="989403"/>
    <lineage>
        <taxon>Bacteria</taxon>
        <taxon>Pseudomonadati</taxon>
        <taxon>Pseudomonadota</taxon>
        <taxon>Alphaproteobacteria</taxon>
        <taxon>Hyphomicrobiales</taxon>
        <taxon>Stappiaceae</taxon>
        <taxon>Pseudovibrio</taxon>
    </lineage>
</organism>
<keyword evidence="3" id="KW-1185">Reference proteome</keyword>
<protein>
    <submittedName>
        <fullName evidence="2">SnoaL-like domain protein</fullName>
    </submittedName>
</protein>
<dbReference type="InterPro" id="IPR032710">
    <property type="entry name" value="NTF2-like_dom_sf"/>
</dbReference>
<sequence>MNSDLEAAVKKGSQKWRNAFNSGDAEGCADCYEANAIMEAQPFGTYHGRAEILAFWQMLIREGFSNMEYINPKLVAAGDCSAILSADWKMNKAHGNISKELWILQSDGTALLREDYFKAAS</sequence>
<dbReference type="InterPro" id="IPR037401">
    <property type="entry name" value="SnoaL-like"/>
</dbReference>
<gene>
    <name evidence="2" type="ORF">PsAD2_00388</name>
</gene>
<dbReference type="OrthoDB" id="1157330at2"/>
<dbReference type="SUPFAM" id="SSF54427">
    <property type="entry name" value="NTF2-like"/>
    <property type="match status" value="1"/>
</dbReference>
<accession>A0A161XIF0</accession>
<evidence type="ECO:0000313" key="2">
    <source>
        <dbReference type="EMBL" id="KZL21764.1"/>
    </source>
</evidence>
<dbReference type="Gene3D" id="3.10.450.50">
    <property type="match status" value="1"/>
</dbReference>
<dbReference type="AlphaFoldDB" id="A0A161XIF0"/>
<proteinExistence type="predicted"/>
<dbReference type="EMBL" id="LMCB01000003">
    <property type="protein sequence ID" value="KZL21764.1"/>
    <property type="molecule type" value="Genomic_DNA"/>
</dbReference>